<keyword evidence="2" id="KW-1185">Reference proteome</keyword>
<evidence type="ECO:0000313" key="2">
    <source>
        <dbReference type="Proteomes" id="UP001638806"/>
    </source>
</evidence>
<evidence type="ECO:0000313" key="1">
    <source>
        <dbReference type="EMBL" id="KAL3954486.1"/>
    </source>
</evidence>
<gene>
    <name evidence="1" type="ORF">ACCO45_010049</name>
</gene>
<proteinExistence type="predicted"/>
<sequence length="642" mass="72014">MSNSRRRRARRPTVLSRTKSAPSGDPTPKRPRTDDHTLAGYAPSSNMSAQEQNPPPTRIHEGVMKIDGRDLKVKLVFILHTEDTFREELCDQSQAVLPMHRTFPRDSVPFKHLRNLGRGRSSVVSESMATGGQFYLPGKVYAHKTVTLETRQWVRFAANELALLDKARSLHHPHLQRVVMTYQEEISSHALKYGIVMHPVAKYTLSLFYESLDSAEDSRHTLVDSIEKWVGCLGSALSYVHAHGLLHRNIKASGILLHKEQVFFTKFAVSNYHRDTGMLVETEPTSEPTVIDIYTAPEVCMQQPFGPKADIFSLGYIYLEMLAMAAGIPYESFALPFKEEGLLSHTQRLATFQSLLAEISTPGRLPSKSLQDLIKCCQRRHRLLLVTPPCAGTVFSSLSDTIFHNTLFWPLETLPFPFPWRHPPLATPSSRRPLTPICDNTNSVSPVDTYSSRHPLFPLATPPLDNTTFSDPGNTLFARHPLRTTPSSHDTIFRQHHFLRPWQHHLPTTPSSHDTLFARHPLPTTPSFDNTTFSDPGNTIFPRHPLPTTPSSHDTLFPRHHLSTTPLSQTLATPSSHDTLFPRHPLPTTPSSHDTLFGQEAHHFAEHPRAACTAKSSIATDLTPGPGEWGGLLLRWRPAAEP</sequence>
<dbReference type="EMBL" id="JBGNUJ010000010">
    <property type="protein sequence ID" value="KAL3954486.1"/>
    <property type="molecule type" value="Genomic_DNA"/>
</dbReference>
<reference evidence="1" key="1">
    <citation type="submission" date="2024-12" db="EMBL/GenBank/DDBJ databases">
        <title>Comparative genomics and development of molecular markers within Purpureocillium lilacinum and among Purpureocillium species.</title>
        <authorList>
            <person name="Yeh Z.-Y."/>
            <person name="Ni N.-T."/>
            <person name="Lo P.-H."/>
            <person name="Mushyakhwo K."/>
            <person name="Lin C.-F."/>
            <person name="Nai Y.-S."/>
        </authorList>
    </citation>
    <scope>NUCLEOTIDE SEQUENCE</scope>
    <source>
        <strain evidence="1">NCHU-NPUST-175</strain>
    </source>
</reference>
<name>A0ACC4DE03_PURLI</name>
<dbReference type="Proteomes" id="UP001638806">
    <property type="component" value="Unassembled WGS sequence"/>
</dbReference>
<organism evidence="1 2">
    <name type="scientific">Purpureocillium lilacinum</name>
    <name type="common">Paecilomyces lilacinus</name>
    <dbReference type="NCBI Taxonomy" id="33203"/>
    <lineage>
        <taxon>Eukaryota</taxon>
        <taxon>Fungi</taxon>
        <taxon>Dikarya</taxon>
        <taxon>Ascomycota</taxon>
        <taxon>Pezizomycotina</taxon>
        <taxon>Sordariomycetes</taxon>
        <taxon>Hypocreomycetidae</taxon>
        <taxon>Hypocreales</taxon>
        <taxon>Ophiocordycipitaceae</taxon>
        <taxon>Purpureocillium</taxon>
    </lineage>
</organism>
<accession>A0ACC4DE03</accession>
<comment type="caution">
    <text evidence="1">The sequence shown here is derived from an EMBL/GenBank/DDBJ whole genome shotgun (WGS) entry which is preliminary data.</text>
</comment>
<protein>
    <submittedName>
        <fullName evidence="1">Uncharacterized protein</fullName>
    </submittedName>
</protein>